<evidence type="ECO:0000313" key="13">
    <source>
        <dbReference type="EMBL" id="MQL70001.1"/>
    </source>
</evidence>
<dbReference type="PROSITE" id="PS50929">
    <property type="entry name" value="ABC_TM1F"/>
    <property type="match status" value="1"/>
</dbReference>
<evidence type="ECO:0000256" key="3">
    <source>
        <dbReference type="ARBA" id="ARBA00022448"/>
    </source>
</evidence>
<feature type="domain" description="ABC transmembrane type-1" evidence="12">
    <location>
        <begin position="40"/>
        <end position="321"/>
    </location>
</feature>
<accession>A0A843TGV0</accession>
<dbReference type="GO" id="GO:0090374">
    <property type="term" value="P:oligopeptide export from mitochondrion"/>
    <property type="evidence" value="ECO:0007669"/>
    <property type="project" value="TreeGrafter"/>
</dbReference>
<dbReference type="PIRSF" id="PIRSF002773">
    <property type="entry name" value="ABC_prm/ATPase_B"/>
    <property type="match status" value="1"/>
</dbReference>
<dbReference type="PROSITE" id="PS00211">
    <property type="entry name" value="ABC_TRANSPORTER_1"/>
    <property type="match status" value="1"/>
</dbReference>
<evidence type="ECO:0000256" key="6">
    <source>
        <dbReference type="ARBA" id="ARBA00022741"/>
    </source>
</evidence>
<feature type="transmembrane region" description="Helical" evidence="10">
    <location>
        <begin position="75"/>
        <end position="95"/>
    </location>
</feature>
<sequence>MIKSMRERREPVFSYHYKPRPQRTIIVVSHLFLQNFLFWSLLQPKFGGKIIDIVSRDIRTPQQQAEALDAVKHTILYIVLIVLIGSICTALRAWLFNSASERVVARLRKHLFTHLIYQVFIQEIAFFDVTRTGELLSRLSEDTQIIKNAATTNLSEALRNLSTTCIGLGFMFATSWKLTLLALIIVPPISIVVRKFGRYLRELSHKTQAAAAIASSIAEESFGAIRTVRSFAQEDFESSRYSEKVDETLKLGLRQAKVVGHFSGGMNAASTLSVVFVVIYGANLTITGSMTPGSLTSFILYSLTVGSSVSALSGLYTTVMKASGASRRVFQLLDRVSSMPKSGTKCPICDQDGAVELEDVWFAYPSRPNHMVLKGISLKLRSGSKIALVGPSGGGKTTIANLIERFYDPLKGKILLNGVPLVEISHHYLHRQVSIVSQEPVLFNCSIEENIAYGFDGKASPADIENAAKMANAHEFISKFPDQYKTEVGERGVRLSGGQKQRVAIARALLMNPRVLLLDEATSALDAESEYLVQDAMDSLMKGRSVLVIAHRLSTVKSADTVVVISEGQIAESGTHEQLLEMNGVYTALVKRQLQGAKGDF</sequence>
<evidence type="ECO:0000256" key="7">
    <source>
        <dbReference type="ARBA" id="ARBA00022840"/>
    </source>
</evidence>
<evidence type="ECO:0000256" key="1">
    <source>
        <dbReference type="ARBA" id="ARBA00004128"/>
    </source>
</evidence>
<dbReference type="GO" id="GO:0005774">
    <property type="term" value="C:vacuolar membrane"/>
    <property type="evidence" value="ECO:0007669"/>
    <property type="project" value="UniProtKB-SubCell"/>
</dbReference>
<name>A0A843TGV0_COLES</name>
<dbReference type="InterPro" id="IPR039421">
    <property type="entry name" value="Type_1_exporter"/>
</dbReference>
<dbReference type="PANTHER" id="PTHR43394">
    <property type="entry name" value="ATP-DEPENDENT PERMEASE MDL1, MITOCHONDRIAL"/>
    <property type="match status" value="1"/>
</dbReference>
<dbReference type="SMART" id="SM00382">
    <property type="entry name" value="AAA"/>
    <property type="match status" value="1"/>
</dbReference>
<dbReference type="GO" id="GO:0016887">
    <property type="term" value="F:ATP hydrolysis activity"/>
    <property type="evidence" value="ECO:0007669"/>
    <property type="project" value="InterPro"/>
</dbReference>
<keyword evidence="14" id="KW-1185">Reference proteome</keyword>
<proteinExistence type="inferred from homology"/>
<comment type="similarity">
    <text evidence="2">Belongs to the ABC transporter superfamily. ABCB family. Multidrug resistance exporter (TC 3.A.1.201) subfamily.</text>
</comment>
<gene>
    <name evidence="13" type="ORF">Taro_002297</name>
</gene>
<evidence type="ECO:0000256" key="2">
    <source>
        <dbReference type="ARBA" id="ARBA00007577"/>
    </source>
</evidence>
<feature type="transmembrane region" description="Helical" evidence="10">
    <location>
        <begin position="264"/>
        <end position="286"/>
    </location>
</feature>
<organism evidence="13 14">
    <name type="scientific">Colocasia esculenta</name>
    <name type="common">Wild taro</name>
    <name type="synonym">Arum esculentum</name>
    <dbReference type="NCBI Taxonomy" id="4460"/>
    <lineage>
        <taxon>Eukaryota</taxon>
        <taxon>Viridiplantae</taxon>
        <taxon>Streptophyta</taxon>
        <taxon>Embryophyta</taxon>
        <taxon>Tracheophyta</taxon>
        <taxon>Spermatophyta</taxon>
        <taxon>Magnoliopsida</taxon>
        <taxon>Liliopsida</taxon>
        <taxon>Araceae</taxon>
        <taxon>Aroideae</taxon>
        <taxon>Colocasieae</taxon>
        <taxon>Colocasia</taxon>
    </lineage>
</organism>
<keyword evidence="9 10" id="KW-0472">Membrane</keyword>
<keyword evidence="8 10" id="KW-1133">Transmembrane helix</keyword>
<protein>
    <recommendedName>
        <fullName evidence="15">ABC transporter B family member 25</fullName>
    </recommendedName>
</protein>
<keyword evidence="6" id="KW-0547">Nucleotide-binding</keyword>
<dbReference type="GO" id="GO:0005524">
    <property type="term" value="F:ATP binding"/>
    <property type="evidence" value="ECO:0007669"/>
    <property type="project" value="UniProtKB-KW"/>
</dbReference>
<dbReference type="GO" id="GO:0005743">
    <property type="term" value="C:mitochondrial inner membrane"/>
    <property type="evidence" value="ECO:0007669"/>
    <property type="project" value="TreeGrafter"/>
</dbReference>
<dbReference type="SUPFAM" id="SSF90123">
    <property type="entry name" value="ABC transporter transmembrane region"/>
    <property type="match status" value="1"/>
</dbReference>
<dbReference type="CDD" id="cd18780">
    <property type="entry name" value="ABC_6TM_AtABCB27_like"/>
    <property type="match status" value="1"/>
</dbReference>
<dbReference type="GO" id="GO:0015421">
    <property type="term" value="F:ABC-type oligopeptide transporter activity"/>
    <property type="evidence" value="ECO:0007669"/>
    <property type="project" value="TreeGrafter"/>
</dbReference>
<keyword evidence="3" id="KW-0813">Transport</keyword>
<dbReference type="InterPro" id="IPR036640">
    <property type="entry name" value="ABC1_TM_sf"/>
</dbReference>
<evidence type="ECO:0008006" key="15">
    <source>
        <dbReference type="Google" id="ProtNLM"/>
    </source>
</evidence>
<keyword evidence="4" id="KW-0926">Vacuole</keyword>
<dbReference type="InterPro" id="IPR027417">
    <property type="entry name" value="P-loop_NTPase"/>
</dbReference>
<evidence type="ECO:0000259" key="11">
    <source>
        <dbReference type="PROSITE" id="PS50893"/>
    </source>
</evidence>
<evidence type="ECO:0000313" key="14">
    <source>
        <dbReference type="Proteomes" id="UP000652761"/>
    </source>
</evidence>
<dbReference type="InterPro" id="IPR011527">
    <property type="entry name" value="ABC1_TM_dom"/>
</dbReference>
<keyword evidence="7" id="KW-0067">ATP-binding</keyword>
<dbReference type="OrthoDB" id="6500128at2759"/>
<dbReference type="AlphaFoldDB" id="A0A843TGV0"/>
<evidence type="ECO:0000256" key="4">
    <source>
        <dbReference type="ARBA" id="ARBA00022554"/>
    </source>
</evidence>
<dbReference type="FunFam" id="3.40.50.300:FF:000836">
    <property type="entry name" value="ABC transporter B family member 25"/>
    <property type="match status" value="1"/>
</dbReference>
<feature type="transmembrane region" description="Helical" evidence="10">
    <location>
        <begin position="178"/>
        <end position="197"/>
    </location>
</feature>
<feature type="domain" description="ABC transporter" evidence="11">
    <location>
        <begin position="355"/>
        <end position="592"/>
    </location>
</feature>
<dbReference type="PROSITE" id="PS50893">
    <property type="entry name" value="ABC_TRANSPORTER_2"/>
    <property type="match status" value="1"/>
</dbReference>
<keyword evidence="5 10" id="KW-0812">Transmembrane</keyword>
<dbReference type="Gene3D" id="3.40.50.300">
    <property type="entry name" value="P-loop containing nucleotide triphosphate hydrolases"/>
    <property type="match status" value="1"/>
</dbReference>
<feature type="transmembrane region" description="Helical" evidence="10">
    <location>
        <begin position="298"/>
        <end position="319"/>
    </location>
</feature>
<dbReference type="Pfam" id="PF00005">
    <property type="entry name" value="ABC_tran"/>
    <property type="match status" value="1"/>
</dbReference>
<dbReference type="InterPro" id="IPR003439">
    <property type="entry name" value="ABC_transporter-like_ATP-bd"/>
</dbReference>
<dbReference type="InterPro" id="IPR017871">
    <property type="entry name" value="ABC_transporter-like_CS"/>
</dbReference>
<dbReference type="GO" id="GO:0010044">
    <property type="term" value="P:response to aluminum ion"/>
    <property type="evidence" value="ECO:0007669"/>
    <property type="project" value="UniProtKB-ARBA"/>
</dbReference>
<evidence type="ECO:0000259" key="12">
    <source>
        <dbReference type="PROSITE" id="PS50929"/>
    </source>
</evidence>
<dbReference type="PANTHER" id="PTHR43394:SF1">
    <property type="entry name" value="ATP-BINDING CASSETTE SUB-FAMILY B MEMBER 10, MITOCHONDRIAL"/>
    <property type="match status" value="1"/>
</dbReference>
<dbReference type="InterPro" id="IPR003593">
    <property type="entry name" value="AAA+_ATPase"/>
</dbReference>
<evidence type="ECO:0000256" key="8">
    <source>
        <dbReference type="ARBA" id="ARBA00022989"/>
    </source>
</evidence>
<dbReference type="EMBL" id="NMUH01000053">
    <property type="protein sequence ID" value="MQL70001.1"/>
    <property type="molecule type" value="Genomic_DNA"/>
</dbReference>
<reference evidence="13" key="1">
    <citation type="submission" date="2017-07" db="EMBL/GenBank/DDBJ databases">
        <title>Taro Niue Genome Assembly and Annotation.</title>
        <authorList>
            <person name="Atibalentja N."/>
            <person name="Keating K."/>
            <person name="Fields C.J."/>
        </authorList>
    </citation>
    <scope>NUCLEOTIDE SEQUENCE</scope>
    <source>
        <strain evidence="13">Niue_2</strain>
        <tissue evidence="13">Leaf</tissue>
    </source>
</reference>
<evidence type="ECO:0000256" key="5">
    <source>
        <dbReference type="ARBA" id="ARBA00022692"/>
    </source>
</evidence>
<evidence type="ECO:0000256" key="10">
    <source>
        <dbReference type="SAM" id="Phobius"/>
    </source>
</evidence>
<dbReference type="Proteomes" id="UP000652761">
    <property type="component" value="Unassembled WGS sequence"/>
</dbReference>
<comment type="subcellular location">
    <subcellularLocation>
        <location evidence="1">Vacuole membrane</location>
        <topology evidence="1">Multi-pass membrane protein</topology>
    </subcellularLocation>
</comment>
<dbReference type="FunFam" id="1.20.1560.10:FF:000058">
    <property type="entry name" value="ABC transporter B family member 25"/>
    <property type="match status" value="1"/>
</dbReference>
<dbReference type="CDD" id="cd03249">
    <property type="entry name" value="ABC_MTABC3_MDL1_MDL2"/>
    <property type="match status" value="1"/>
</dbReference>
<feature type="transmembrane region" description="Helical" evidence="10">
    <location>
        <begin position="24"/>
        <end position="42"/>
    </location>
</feature>
<comment type="caution">
    <text evidence="13">The sequence shown here is derived from an EMBL/GenBank/DDBJ whole genome shotgun (WGS) entry which is preliminary data.</text>
</comment>
<evidence type="ECO:0000256" key="9">
    <source>
        <dbReference type="ARBA" id="ARBA00023136"/>
    </source>
</evidence>
<dbReference type="Pfam" id="PF00664">
    <property type="entry name" value="ABC_membrane"/>
    <property type="match status" value="1"/>
</dbReference>
<dbReference type="SUPFAM" id="SSF52540">
    <property type="entry name" value="P-loop containing nucleoside triphosphate hydrolases"/>
    <property type="match status" value="1"/>
</dbReference>
<dbReference type="Gene3D" id="1.20.1560.10">
    <property type="entry name" value="ABC transporter type 1, transmembrane domain"/>
    <property type="match status" value="1"/>
</dbReference>